<protein>
    <submittedName>
        <fullName evidence="1">SusC/RagA family TonB-linked outer membrane protein</fullName>
    </submittedName>
</protein>
<dbReference type="Gene3D" id="2.170.130.10">
    <property type="entry name" value="TonB-dependent receptor, plug domain"/>
    <property type="match status" value="1"/>
</dbReference>
<dbReference type="SUPFAM" id="SSF56935">
    <property type="entry name" value="Porins"/>
    <property type="match status" value="1"/>
</dbReference>
<name>A0ABY9XVB3_9FLAO</name>
<reference evidence="1 2" key="1">
    <citation type="submission" date="2023-09" db="EMBL/GenBank/DDBJ databases">
        <title>Thalassobella suaedae gen. nov., sp. nov., a marine bacterium of the family Flavobacteriaceae isolated from a halophyte Suaeda japonica.</title>
        <authorList>
            <person name="Lee S.Y."/>
            <person name="Hwang C.Y."/>
        </authorList>
    </citation>
    <scope>NUCLEOTIDE SEQUENCE [LARGE SCALE GENOMIC DNA]</scope>
    <source>
        <strain evidence="1 2">HL-DH14</strain>
    </source>
</reference>
<gene>
    <name evidence="1" type="ORF">RHP51_04010</name>
</gene>
<dbReference type="SUPFAM" id="SSF49464">
    <property type="entry name" value="Carboxypeptidase regulatory domain-like"/>
    <property type="match status" value="1"/>
</dbReference>
<dbReference type="RefSeq" id="WP_415866243.1">
    <property type="nucleotide sequence ID" value="NZ_CP134537.1"/>
</dbReference>
<dbReference type="EMBL" id="CP134537">
    <property type="protein sequence ID" value="WNH09879.1"/>
    <property type="molecule type" value="Genomic_DNA"/>
</dbReference>
<accession>A0ABY9XVB3</accession>
<dbReference type="NCBIfam" id="TIGR04056">
    <property type="entry name" value="OMP_RagA_SusC"/>
    <property type="match status" value="1"/>
</dbReference>
<organism evidence="1 2">
    <name type="scientific">Thalassobellus suaedae</name>
    <dbReference type="NCBI Taxonomy" id="3074124"/>
    <lineage>
        <taxon>Bacteria</taxon>
        <taxon>Pseudomonadati</taxon>
        <taxon>Bacteroidota</taxon>
        <taxon>Flavobacteriia</taxon>
        <taxon>Flavobacteriales</taxon>
        <taxon>Flavobacteriaceae</taxon>
        <taxon>Thalassobellus</taxon>
    </lineage>
</organism>
<sequence length="1019" mass="113398">MVKLLLTRKKKTIMYRKILNMLMFFATIGIFCSTSLQAQESDAVSQVTGKIMDSDGHPISNVLVKSFEAKDKSITNKAGVFSIEVASEKDQLTIDEDGYIFKVIEIIEGELTEPNITILNMGNLENNVRLPFQTFSNNRSVSSTYTITGDELASYPAGTFLETLAGRIPGLQINLFRNNPTEQGASASLRGQGVSFYIDGIIRDPSDLTVYEIETIQVIKDLSGLAALGLSSTNPVMWITTKTGEKFKKNVSISTESGFSSPTAKPEYLDSYNYATLYNEALVNDGLSPLYSSTALAAYQNGSNPLYYPNIDYYNDYVKKASTFSRANLNFSGGDEKVNYFSLLDFVQTKGLEKIGDDTSSNRFKVRGGVNIKLTEKIQFNVNLSGTYQELDNPGQNGNFDLFSYIAGTPANAHAIAYDSKYIVSNDFNSNIENNLLYSGYSEGINLNSQNSASLLLDLDSLLDGLTFTGTAAFDIYSNVRNGKGGSAELYRLLPNNELERTQEEIIEPNLGPLGDNFTRSTTALLSLNYDKTFGKHALTMNASYYSGLVETRRFANYQPVKKQDFSYRSNYAYDDKYVLQLDLAYSGSMKLPDGNRYKVYPTAGAAWIASNESFLKDSKFVNYLKFFGSYGVVGNENFNTFFADSSGNATYNSYYLGTTLWQNVGGWQSGIEGNRGNGVNVYAIQQEGSTNYELPKMSYLNIGIQGELLNKTLAFEANYYARRNYNQISQRSSLTPSLFGTGSFLPLSNYGETKQWGLEGYLQFKNSIGDLKYSFGGNIMYNRSKYVDVDEPEALDDYRKLAGTDTDLYRTYAAEGLYQSESEISSRGVTQSWGDVQPGDIRYQDYNNDGVVDEKDIHITGDHAPRIYYGANLNLKYKGFGLYIVGQGIADGVRSLNTSYFNGSNPRANYSEVLLNRYPVTNDIPRLTTLSQNNYQSSTFWLESAAYFSIKNIELSYTMPKAAGTNFILPNLKFFVRGKNIASFSKLSKYNLDPESISAGVNSFPIYRTFTLGVSCKF</sequence>
<evidence type="ECO:0000313" key="2">
    <source>
        <dbReference type="Proteomes" id="UP001302806"/>
    </source>
</evidence>
<dbReference type="Proteomes" id="UP001302806">
    <property type="component" value="Chromosome"/>
</dbReference>
<proteinExistence type="predicted"/>
<dbReference type="InterPro" id="IPR037066">
    <property type="entry name" value="Plug_dom_sf"/>
</dbReference>
<dbReference type="InterPro" id="IPR008969">
    <property type="entry name" value="CarboxyPept-like_regulatory"/>
</dbReference>
<evidence type="ECO:0000313" key="1">
    <source>
        <dbReference type="EMBL" id="WNH09879.1"/>
    </source>
</evidence>
<dbReference type="InterPro" id="IPR023996">
    <property type="entry name" value="TonB-dep_OMP_SusC/RagA"/>
</dbReference>